<feature type="compositionally biased region" description="Polar residues" evidence="1">
    <location>
        <begin position="275"/>
        <end position="285"/>
    </location>
</feature>
<organism evidence="2 3">
    <name type="scientific">Suillus fuscotomentosus</name>
    <dbReference type="NCBI Taxonomy" id="1912939"/>
    <lineage>
        <taxon>Eukaryota</taxon>
        <taxon>Fungi</taxon>
        <taxon>Dikarya</taxon>
        <taxon>Basidiomycota</taxon>
        <taxon>Agaricomycotina</taxon>
        <taxon>Agaricomycetes</taxon>
        <taxon>Agaricomycetidae</taxon>
        <taxon>Boletales</taxon>
        <taxon>Suillineae</taxon>
        <taxon>Suillaceae</taxon>
        <taxon>Suillus</taxon>
    </lineage>
</organism>
<dbReference type="EMBL" id="JABBWK010000007">
    <property type="protein sequence ID" value="KAG1905309.1"/>
    <property type="molecule type" value="Genomic_DNA"/>
</dbReference>
<evidence type="ECO:0000256" key="1">
    <source>
        <dbReference type="SAM" id="MobiDB-lite"/>
    </source>
</evidence>
<sequence length="316" mass="34771">MMQSSLSQNNAGGSVEASPPIFKTLRLLSGRYLHMLWSGSATTHEDEMNNDITAAGDERKYNNNCSVGGETLEIISVPQGSGETLSDIRSKQDSNVNASEGETPSGIRSRQDSDIDASEGETAFQRSQSPVTAALAALAKHCPPQLGRKTKTKRQYSSLEQEDSPKIARKRRQLTGLGRPRQDDVLLAWLTHALAPSDVRSDRHAQDQKIDEDPCNSKVGNTSPKSVSHVSVKRRETANKFPLTSIQEGRRSYWITRPLRTTRISDTSAHGDLQPATSPPDNSQTPPIPAVRFPSAYPSYFANPQRQPSVIRWKLP</sequence>
<proteinExistence type="predicted"/>
<gene>
    <name evidence="2" type="ORF">F5891DRAFT_684448</name>
</gene>
<dbReference type="RefSeq" id="XP_041230884.1">
    <property type="nucleotide sequence ID" value="XM_041372783.1"/>
</dbReference>
<evidence type="ECO:0000313" key="3">
    <source>
        <dbReference type="Proteomes" id="UP001195769"/>
    </source>
</evidence>
<keyword evidence="3" id="KW-1185">Reference proteome</keyword>
<feature type="compositionally biased region" description="Polar residues" evidence="1">
    <location>
        <begin position="93"/>
        <end position="108"/>
    </location>
</feature>
<dbReference type="GeneID" id="64667081"/>
<protein>
    <submittedName>
        <fullName evidence="2">Uncharacterized protein</fullName>
    </submittedName>
</protein>
<accession>A0AAD4HRW8</accession>
<feature type="region of interest" description="Disordered" evidence="1">
    <location>
        <begin position="79"/>
        <end position="176"/>
    </location>
</feature>
<feature type="region of interest" description="Disordered" evidence="1">
    <location>
        <begin position="198"/>
        <end position="232"/>
    </location>
</feature>
<feature type="region of interest" description="Disordered" evidence="1">
    <location>
        <begin position="264"/>
        <end position="291"/>
    </location>
</feature>
<comment type="caution">
    <text evidence="2">The sequence shown here is derived from an EMBL/GenBank/DDBJ whole genome shotgun (WGS) entry which is preliminary data.</text>
</comment>
<dbReference type="Proteomes" id="UP001195769">
    <property type="component" value="Unassembled WGS sequence"/>
</dbReference>
<dbReference type="AlphaFoldDB" id="A0AAD4HRW8"/>
<name>A0AAD4HRW8_9AGAM</name>
<evidence type="ECO:0000313" key="2">
    <source>
        <dbReference type="EMBL" id="KAG1905309.1"/>
    </source>
</evidence>
<reference evidence="2" key="1">
    <citation type="journal article" date="2020" name="New Phytol.">
        <title>Comparative genomics reveals dynamic genome evolution in host specialist ectomycorrhizal fungi.</title>
        <authorList>
            <person name="Lofgren L.A."/>
            <person name="Nguyen N.H."/>
            <person name="Vilgalys R."/>
            <person name="Ruytinx J."/>
            <person name="Liao H.L."/>
            <person name="Branco S."/>
            <person name="Kuo A."/>
            <person name="LaButti K."/>
            <person name="Lipzen A."/>
            <person name="Andreopoulos W."/>
            <person name="Pangilinan J."/>
            <person name="Riley R."/>
            <person name="Hundley H."/>
            <person name="Na H."/>
            <person name="Barry K."/>
            <person name="Grigoriev I.V."/>
            <person name="Stajich J.E."/>
            <person name="Kennedy P.G."/>
        </authorList>
    </citation>
    <scope>NUCLEOTIDE SEQUENCE</scope>
    <source>
        <strain evidence="2">FC203</strain>
    </source>
</reference>
<feature type="compositionally biased region" description="Polar residues" evidence="1">
    <location>
        <begin position="218"/>
        <end position="229"/>
    </location>
</feature>
<feature type="compositionally biased region" description="Basic and acidic residues" evidence="1">
    <location>
        <begin position="199"/>
        <end position="212"/>
    </location>
</feature>